<proteinExistence type="predicted"/>
<name>A0A0P1B428_PLAHL</name>
<evidence type="ECO:0000313" key="1">
    <source>
        <dbReference type="EMBL" id="CEG48750.1"/>
    </source>
</evidence>
<dbReference type="RefSeq" id="XP_036263469.1">
    <property type="nucleotide sequence ID" value="XM_036407224.1"/>
</dbReference>
<dbReference type="Proteomes" id="UP000054928">
    <property type="component" value="Unassembled WGS sequence"/>
</dbReference>
<dbReference type="GeneID" id="59052945"/>
<evidence type="ECO:0000313" key="2">
    <source>
        <dbReference type="Proteomes" id="UP000054928"/>
    </source>
</evidence>
<protein>
    <submittedName>
        <fullName evidence="1">Uncharacterized protein</fullName>
    </submittedName>
</protein>
<dbReference type="AlphaFoldDB" id="A0A0P1B428"/>
<organism evidence="1 2">
    <name type="scientific">Plasmopara halstedii</name>
    <name type="common">Downy mildew of sunflower</name>
    <dbReference type="NCBI Taxonomy" id="4781"/>
    <lineage>
        <taxon>Eukaryota</taxon>
        <taxon>Sar</taxon>
        <taxon>Stramenopiles</taxon>
        <taxon>Oomycota</taxon>
        <taxon>Peronosporomycetes</taxon>
        <taxon>Peronosporales</taxon>
        <taxon>Peronosporaceae</taxon>
        <taxon>Plasmopara</taxon>
    </lineage>
</organism>
<dbReference type="EMBL" id="CCYD01003042">
    <property type="protein sequence ID" value="CEG48750.1"/>
    <property type="molecule type" value="Genomic_DNA"/>
</dbReference>
<reference evidence="2" key="1">
    <citation type="submission" date="2014-09" db="EMBL/GenBank/DDBJ databases">
        <authorList>
            <person name="Sharma Rahul"/>
            <person name="Thines Marco"/>
        </authorList>
    </citation>
    <scope>NUCLEOTIDE SEQUENCE [LARGE SCALE GENOMIC DNA]</scope>
</reference>
<accession>A0A0P1B428</accession>
<keyword evidence="2" id="KW-1185">Reference proteome</keyword>
<sequence length="117" mass="13178">MVIKKEGSIFLYRRSSVSDNDFVEEALTCFILAIVSSLRSINRLFGSCIRTLHSYLIASRFCFPSSIRSTYPFHACTTVKFSIQCFGVKSAVIIFGLTVITENCATYAQRMSRHVSD</sequence>